<feature type="domain" description="Amidase" evidence="2">
    <location>
        <begin position="8"/>
        <end position="65"/>
    </location>
</feature>
<comment type="caution">
    <text evidence="3">The sequence shown here is derived from an EMBL/GenBank/DDBJ whole genome shotgun (WGS) entry which is preliminary data.</text>
</comment>
<dbReference type="AlphaFoldDB" id="A0A7C5DBQ5"/>
<evidence type="ECO:0000313" key="3">
    <source>
        <dbReference type="EMBL" id="HHE07625.1"/>
    </source>
</evidence>
<dbReference type="Gene3D" id="6.10.140.860">
    <property type="match status" value="1"/>
</dbReference>
<protein>
    <recommendedName>
        <fullName evidence="2">Amidase domain-containing protein</fullName>
    </recommendedName>
</protein>
<evidence type="ECO:0000259" key="2">
    <source>
        <dbReference type="Pfam" id="PF01425"/>
    </source>
</evidence>
<name>A0A7C5DBQ5_9CHLB</name>
<dbReference type="InterPro" id="IPR036928">
    <property type="entry name" value="AS_sf"/>
</dbReference>
<dbReference type="SUPFAM" id="SSF75304">
    <property type="entry name" value="Amidase signature (AS) enzymes"/>
    <property type="match status" value="1"/>
</dbReference>
<dbReference type="Proteomes" id="UP000886059">
    <property type="component" value="Unassembled WGS sequence"/>
</dbReference>
<evidence type="ECO:0000256" key="1">
    <source>
        <dbReference type="SAM" id="MobiDB-lite"/>
    </source>
</evidence>
<dbReference type="InterPro" id="IPR023631">
    <property type="entry name" value="Amidase_dom"/>
</dbReference>
<feature type="non-terminal residue" evidence="3">
    <location>
        <position position="66"/>
    </location>
</feature>
<sequence>MARTIRGNAATRSRPRGDRTLRSHGIGSYALSAGFYDAFYLKAQKVRTLVIEDFNKVFENVDIILA</sequence>
<feature type="region of interest" description="Disordered" evidence="1">
    <location>
        <begin position="1"/>
        <end position="21"/>
    </location>
</feature>
<organism evidence="3">
    <name type="scientific">Chlorobaculum parvum</name>
    <dbReference type="NCBI Taxonomy" id="274539"/>
    <lineage>
        <taxon>Bacteria</taxon>
        <taxon>Pseudomonadati</taxon>
        <taxon>Chlorobiota</taxon>
        <taxon>Chlorobiia</taxon>
        <taxon>Chlorobiales</taxon>
        <taxon>Chlorobiaceae</taxon>
        <taxon>Chlorobaculum</taxon>
    </lineage>
</organism>
<dbReference type="Pfam" id="PF01425">
    <property type="entry name" value="Amidase"/>
    <property type="match status" value="1"/>
</dbReference>
<proteinExistence type="predicted"/>
<dbReference type="EMBL" id="DRSK01000102">
    <property type="protein sequence ID" value="HHE07625.1"/>
    <property type="molecule type" value="Genomic_DNA"/>
</dbReference>
<reference evidence="3" key="1">
    <citation type="journal article" date="2020" name="mSystems">
        <title>Genome- and Community-Level Interaction Insights into Carbon Utilization and Element Cycling Functions of Hydrothermarchaeota in Hydrothermal Sediment.</title>
        <authorList>
            <person name="Zhou Z."/>
            <person name="Liu Y."/>
            <person name="Xu W."/>
            <person name="Pan J."/>
            <person name="Luo Z.H."/>
            <person name="Li M."/>
        </authorList>
    </citation>
    <scope>NUCLEOTIDE SEQUENCE [LARGE SCALE GENOMIC DNA]</scope>
    <source>
        <strain evidence="3">HyVt-628</strain>
    </source>
</reference>
<accession>A0A7C5DBQ5</accession>
<gene>
    <name evidence="3" type="ORF">ENL01_01720</name>
</gene>